<gene>
    <name evidence="1" type="ORF">METZ01_LOCUS432255</name>
</gene>
<proteinExistence type="predicted"/>
<reference evidence="1" key="1">
    <citation type="submission" date="2018-05" db="EMBL/GenBank/DDBJ databases">
        <authorList>
            <person name="Lanie J.A."/>
            <person name="Ng W.-L."/>
            <person name="Kazmierczak K.M."/>
            <person name="Andrzejewski T.M."/>
            <person name="Davidsen T.M."/>
            <person name="Wayne K.J."/>
            <person name="Tettelin H."/>
            <person name="Glass J.I."/>
            <person name="Rusch D."/>
            <person name="Podicherti R."/>
            <person name="Tsui H.-C.T."/>
            <person name="Winkler M.E."/>
        </authorList>
    </citation>
    <scope>NUCLEOTIDE SEQUENCE</scope>
</reference>
<protein>
    <submittedName>
        <fullName evidence="1">Uncharacterized protein</fullName>
    </submittedName>
</protein>
<dbReference type="EMBL" id="UINC01173677">
    <property type="protein sequence ID" value="SVD79401.1"/>
    <property type="molecule type" value="Genomic_DNA"/>
</dbReference>
<accession>A0A382Y9A9</accession>
<dbReference type="AlphaFoldDB" id="A0A382Y9A9"/>
<sequence length="225" mass="26641">MMSIKPQIVKEFFRESYAPLWKEVRVGKDCASMCRANWEKLKKEDTEYRKGLDESGRQDTRRGFKYVGFQDSENFEDYHKRLRKIAKGNWSDKRKANEEWRIDSLYSDGSGGKRPEDVALCAHKFSKFYKIDWEKMHIEMHHSIVTGIREIFTKRKSHGGDTATEFRDDKTYTVSYLQPLGDVINRFLDENKEYRIEMIRYNGANWMDQETSNEASALVVFEVSK</sequence>
<organism evidence="1">
    <name type="scientific">marine metagenome</name>
    <dbReference type="NCBI Taxonomy" id="408172"/>
    <lineage>
        <taxon>unclassified sequences</taxon>
        <taxon>metagenomes</taxon>
        <taxon>ecological metagenomes</taxon>
    </lineage>
</organism>
<name>A0A382Y9A9_9ZZZZ</name>
<evidence type="ECO:0000313" key="1">
    <source>
        <dbReference type="EMBL" id="SVD79401.1"/>
    </source>
</evidence>